<dbReference type="InterPro" id="IPR003615">
    <property type="entry name" value="HNH_nuc"/>
</dbReference>
<keyword evidence="3" id="KW-1185">Reference proteome</keyword>
<comment type="caution">
    <text evidence="2">The sequence shown here is derived from an EMBL/GenBank/DDBJ whole genome shotgun (WGS) entry which is preliminary data.</text>
</comment>
<dbReference type="Gene3D" id="1.10.30.50">
    <property type="match status" value="1"/>
</dbReference>
<feature type="domain" description="HNH nuclease" evidence="1">
    <location>
        <begin position="194"/>
        <end position="253"/>
    </location>
</feature>
<keyword evidence="2" id="KW-0540">Nuclease</keyword>
<evidence type="ECO:0000313" key="2">
    <source>
        <dbReference type="EMBL" id="MBD7970410.1"/>
    </source>
</evidence>
<gene>
    <name evidence="2" type="ORF">H9647_20280</name>
</gene>
<protein>
    <submittedName>
        <fullName evidence="2">HNH endonuclease</fullName>
    </submittedName>
</protein>
<name>A0ABR8T495_9BACL</name>
<sequence length="281" mass="32418">MLSWHGLRAGDTINNDKLCSIFKCAPQGGMRRSLTKNSLIIVSNHVESLYEDRWVDDVLHYTGMGQSGDQSKSFAQNKTLNESNINGVEVYLFEVFKQKEYTYRGRVELAEEAYQENQPDDTGSIRKVWVFPLRVTGEKRHYQPSKELVDKVRQQHEKKAKKMSIKNLEKRAKYPRKTSIVRNVNTITYDRDPYVSEYAKRRAKGKCQLCECPAPFQNRQGDPYLETHHIVWLARGGEDTIYNTVALCPNCHKKMHILDLPTDVHKLTQAALKEGINNEAN</sequence>
<organism evidence="2 3">
    <name type="scientific">Paenibacillus gallinarum</name>
    <dbReference type="NCBI Taxonomy" id="2762232"/>
    <lineage>
        <taxon>Bacteria</taxon>
        <taxon>Bacillati</taxon>
        <taxon>Bacillota</taxon>
        <taxon>Bacilli</taxon>
        <taxon>Bacillales</taxon>
        <taxon>Paenibacillaceae</taxon>
        <taxon>Paenibacillus</taxon>
    </lineage>
</organism>
<keyword evidence="2" id="KW-0378">Hydrolase</keyword>
<dbReference type="InterPro" id="IPR058712">
    <property type="entry name" value="SRA_ScoMcrA"/>
</dbReference>
<proteinExistence type="predicted"/>
<dbReference type="SMART" id="SM00507">
    <property type="entry name" value="HNHc"/>
    <property type="match status" value="1"/>
</dbReference>
<evidence type="ECO:0000313" key="3">
    <source>
        <dbReference type="Proteomes" id="UP000608071"/>
    </source>
</evidence>
<dbReference type="CDD" id="cd00085">
    <property type="entry name" value="HNHc"/>
    <property type="match status" value="1"/>
</dbReference>
<keyword evidence="2" id="KW-0255">Endonuclease</keyword>
<evidence type="ECO:0000259" key="1">
    <source>
        <dbReference type="SMART" id="SM00507"/>
    </source>
</evidence>
<reference evidence="2 3" key="1">
    <citation type="submission" date="2020-08" db="EMBL/GenBank/DDBJ databases">
        <title>A Genomic Blueprint of the Chicken Gut Microbiome.</title>
        <authorList>
            <person name="Gilroy R."/>
            <person name="Ravi A."/>
            <person name="Getino M."/>
            <person name="Pursley I."/>
            <person name="Horton D.L."/>
            <person name="Alikhan N.-F."/>
            <person name="Baker D."/>
            <person name="Gharbi K."/>
            <person name="Hall N."/>
            <person name="Watson M."/>
            <person name="Adriaenssens E.M."/>
            <person name="Foster-Nyarko E."/>
            <person name="Jarju S."/>
            <person name="Secka A."/>
            <person name="Antonio M."/>
            <person name="Oren A."/>
            <person name="Chaudhuri R."/>
            <person name="La Ragione R.M."/>
            <person name="Hildebrand F."/>
            <person name="Pallen M.J."/>
        </authorList>
    </citation>
    <scope>NUCLEOTIDE SEQUENCE [LARGE SCALE GENOMIC DNA]</scope>
    <source>
        <strain evidence="2 3">Sa2BVA9</strain>
    </source>
</reference>
<dbReference type="EMBL" id="JACSQL010000012">
    <property type="protein sequence ID" value="MBD7970410.1"/>
    <property type="molecule type" value="Genomic_DNA"/>
</dbReference>
<dbReference type="GO" id="GO:0004519">
    <property type="term" value="F:endonuclease activity"/>
    <property type="evidence" value="ECO:0007669"/>
    <property type="project" value="UniProtKB-KW"/>
</dbReference>
<accession>A0ABR8T495</accession>
<dbReference type="Pfam" id="PF01844">
    <property type="entry name" value="HNH"/>
    <property type="match status" value="1"/>
</dbReference>
<dbReference type="Proteomes" id="UP000608071">
    <property type="component" value="Unassembled WGS sequence"/>
</dbReference>
<dbReference type="Pfam" id="PF26348">
    <property type="entry name" value="SRA_ScoMcrA"/>
    <property type="match status" value="1"/>
</dbReference>
<dbReference type="InterPro" id="IPR002711">
    <property type="entry name" value="HNH"/>
</dbReference>